<evidence type="ECO:0000313" key="11">
    <source>
        <dbReference type="Proteomes" id="UP001408356"/>
    </source>
</evidence>
<comment type="caution">
    <text evidence="10">The sequence shown here is derived from an EMBL/GenBank/DDBJ whole genome shotgun (WGS) entry which is preliminary data.</text>
</comment>
<sequence length="295" mass="33614">MSHTKRSFSDFKAESSEDGQSEFHDQAAGSNAPKRQKSKQGQKAPAPPKNLNETKKRARNIERRFRVAENLPADKRIELERELAHLKQKIADAEDEKKTKKMISKYHMVRFFETKKANRLAKQIEKQIEETGDNGEIKKLKQDLHVAQIDSLYAKFFPYRERYISLYTTASSEQKTEDDEKPETSSSAAKALRAERPKLWNTIEKASKKGIPALMEIRDRRLGNDSRSKPPKERPSKHSFAAKAQIMKAKNPLVSGPRTTKPGEGRMELKNPRASKPKVEDSDDDSDGGFFETAD</sequence>
<evidence type="ECO:0000256" key="5">
    <source>
        <dbReference type="ARBA" id="ARBA00019827"/>
    </source>
</evidence>
<evidence type="ECO:0000256" key="7">
    <source>
        <dbReference type="ARBA" id="ARBA00023054"/>
    </source>
</evidence>
<dbReference type="PANTHER" id="PTHR33911">
    <property type="entry name" value="RRNA-PROCESSING PROTEIN EFG1"/>
    <property type="match status" value="1"/>
</dbReference>
<feature type="region of interest" description="Disordered" evidence="9">
    <location>
        <begin position="1"/>
        <end position="66"/>
    </location>
</feature>
<evidence type="ECO:0000256" key="4">
    <source>
        <dbReference type="ARBA" id="ARBA00018689"/>
    </source>
</evidence>
<comment type="similarity">
    <text evidence="3">Belongs to the EFG1 family.</text>
</comment>
<proteinExistence type="inferred from homology"/>
<keyword evidence="8" id="KW-0539">Nucleus</keyword>
<reference evidence="10 11" key="1">
    <citation type="journal article" date="2024" name="J. Plant Pathol.">
        <title>Sequence and assembly of the genome of Seiridium unicorne, isolate CBS 538.82, causal agent of cypress canker disease.</title>
        <authorList>
            <person name="Scali E."/>
            <person name="Rocca G.D."/>
            <person name="Danti R."/>
            <person name="Garbelotto M."/>
            <person name="Barberini S."/>
            <person name="Baroncelli R."/>
            <person name="Emiliani G."/>
        </authorList>
    </citation>
    <scope>NUCLEOTIDE SEQUENCE [LARGE SCALE GENOMIC DNA]</scope>
    <source>
        <strain evidence="10 11">BM-138-508</strain>
    </source>
</reference>
<evidence type="ECO:0000256" key="8">
    <source>
        <dbReference type="ARBA" id="ARBA00023242"/>
    </source>
</evidence>
<keyword evidence="7" id="KW-0175">Coiled coil</keyword>
<evidence type="ECO:0000256" key="6">
    <source>
        <dbReference type="ARBA" id="ARBA00022552"/>
    </source>
</evidence>
<name>A0ABR2UTR1_9PEZI</name>
<comment type="function">
    <text evidence="1">Involved in rRNA processing.</text>
</comment>
<feature type="compositionally biased region" description="Basic and acidic residues" evidence="9">
    <location>
        <begin position="261"/>
        <end position="271"/>
    </location>
</feature>
<dbReference type="EMBL" id="JARVKF010000394">
    <property type="protein sequence ID" value="KAK9418045.1"/>
    <property type="molecule type" value="Genomic_DNA"/>
</dbReference>
<dbReference type="InterPro" id="IPR050786">
    <property type="entry name" value="EFG1_rRNA-proc"/>
</dbReference>
<dbReference type="Pfam" id="PF10153">
    <property type="entry name" value="Efg1"/>
    <property type="match status" value="1"/>
</dbReference>
<evidence type="ECO:0000256" key="9">
    <source>
        <dbReference type="SAM" id="MobiDB-lite"/>
    </source>
</evidence>
<feature type="region of interest" description="Disordered" evidence="9">
    <location>
        <begin position="211"/>
        <end position="295"/>
    </location>
</feature>
<evidence type="ECO:0000313" key="10">
    <source>
        <dbReference type="EMBL" id="KAK9418045.1"/>
    </source>
</evidence>
<keyword evidence="11" id="KW-1185">Reference proteome</keyword>
<feature type="compositionally biased region" description="Basic and acidic residues" evidence="9">
    <location>
        <begin position="7"/>
        <end position="25"/>
    </location>
</feature>
<comment type="subcellular location">
    <subcellularLocation>
        <location evidence="2">Nucleus</location>
        <location evidence="2">Nucleolus</location>
    </subcellularLocation>
</comment>
<organism evidence="10 11">
    <name type="scientific">Seiridium unicorne</name>
    <dbReference type="NCBI Taxonomy" id="138068"/>
    <lineage>
        <taxon>Eukaryota</taxon>
        <taxon>Fungi</taxon>
        <taxon>Dikarya</taxon>
        <taxon>Ascomycota</taxon>
        <taxon>Pezizomycotina</taxon>
        <taxon>Sordariomycetes</taxon>
        <taxon>Xylariomycetidae</taxon>
        <taxon>Amphisphaeriales</taxon>
        <taxon>Sporocadaceae</taxon>
        <taxon>Seiridium</taxon>
    </lineage>
</organism>
<dbReference type="Proteomes" id="UP001408356">
    <property type="component" value="Unassembled WGS sequence"/>
</dbReference>
<gene>
    <name evidence="10" type="ORF">SUNI508_08474</name>
</gene>
<evidence type="ECO:0000256" key="2">
    <source>
        <dbReference type="ARBA" id="ARBA00004604"/>
    </source>
</evidence>
<feature type="compositionally biased region" description="Basic and acidic residues" evidence="9">
    <location>
        <begin position="216"/>
        <end position="236"/>
    </location>
</feature>
<dbReference type="PANTHER" id="PTHR33911:SF1">
    <property type="entry name" value="RRNA-PROCESSING PROTEIN EFG1"/>
    <property type="match status" value="1"/>
</dbReference>
<dbReference type="InterPro" id="IPR019310">
    <property type="entry name" value="Efg1"/>
</dbReference>
<accession>A0ABR2UTR1</accession>
<protein>
    <recommendedName>
        <fullName evidence="4">rRNA-processing protein EFG1</fullName>
    </recommendedName>
    <alternativeName>
        <fullName evidence="5">rRNA-processing protein efg1</fullName>
    </alternativeName>
</protein>
<feature type="compositionally biased region" description="Basic and acidic residues" evidence="9">
    <location>
        <begin position="52"/>
        <end position="66"/>
    </location>
</feature>
<keyword evidence="6" id="KW-0698">rRNA processing</keyword>
<feature type="region of interest" description="Disordered" evidence="9">
    <location>
        <begin position="171"/>
        <end position="193"/>
    </location>
</feature>
<evidence type="ECO:0000256" key="1">
    <source>
        <dbReference type="ARBA" id="ARBA00002773"/>
    </source>
</evidence>
<evidence type="ECO:0000256" key="3">
    <source>
        <dbReference type="ARBA" id="ARBA00006916"/>
    </source>
</evidence>